<organism evidence="9 10">
    <name type="scientific">Niabella yanshanensis</name>
    <dbReference type="NCBI Taxonomy" id="577386"/>
    <lineage>
        <taxon>Bacteria</taxon>
        <taxon>Pseudomonadati</taxon>
        <taxon>Bacteroidota</taxon>
        <taxon>Chitinophagia</taxon>
        <taxon>Chitinophagales</taxon>
        <taxon>Chitinophagaceae</taxon>
        <taxon>Niabella</taxon>
    </lineage>
</organism>
<dbReference type="InterPro" id="IPR039104">
    <property type="entry name" value="6PGL"/>
</dbReference>
<evidence type="ECO:0000256" key="5">
    <source>
        <dbReference type="ARBA" id="ARBA00013198"/>
    </source>
</evidence>
<dbReference type="Pfam" id="PF01182">
    <property type="entry name" value="Glucosamine_iso"/>
    <property type="match status" value="1"/>
</dbReference>
<accession>A0ABZ0WDG5</accession>
<evidence type="ECO:0000256" key="4">
    <source>
        <dbReference type="ARBA" id="ARBA00010662"/>
    </source>
</evidence>
<evidence type="ECO:0000256" key="3">
    <source>
        <dbReference type="ARBA" id="ARBA00004961"/>
    </source>
</evidence>
<dbReference type="Proteomes" id="UP001325680">
    <property type="component" value="Chromosome"/>
</dbReference>
<evidence type="ECO:0000256" key="1">
    <source>
        <dbReference type="ARBA" id="ARBA00000832"/>
    </source>
</evidence>
<dbReference type="PANTHER" id="PTHR11054:SF0">
    <property type="entry name" value="6-PHOSPHOGLUCONOLACTONASE"/>
    <property type="match status" value="1"/>
</dbReference>
<dbReference type="InterPro" id="IPR006148">
    <property type="entry name" value="Glc/Gal-6P_isomerase"/>
</dbReference>
<reference evidence="9 10" key="1">
    <citation type="submission" date="2023-12" db="EMBL/GenBank/DDBJ databases">
        <title>Genome sequencing and assembly of bacterial species from a model synthetic community.</title>
        <authorList>
            <person name="Hogle S.L."/>
        </authorList>
    </citation>
    <scope>NUCLEOTIDE SEQUENCE [LARGE SCALE GENOMIC DNA]</scope>
    <source>
        <strain evidence="9 10">HAMBI_3031</strain>
    </source>
</reference>
<protein>
    <recommendedName>
        <fullName evidence="6 7">6-phosphogluconolactonase</fullName>
        <shortName evidence="7">6PGL</shortName>
        <ecNumber evidence="5 7">3.1.1.31</ecNumber>
    </recommendedName>
</protein>
<evidence type="ECO:0000256" key="2">
    <source>
        <dbReference type="ARBA" id="ARBA00002681"/>
    </source>
</evidence>
<dbReference type="EMBL" id="CP139960">
    <property type="protein sequence ID" value="WQD40752.1"/>
    <property type="molecule type" value="Genomic_DNA"/>
</dbReference>
<dbReference type="GO" id="GO:0017057">
    <property type="term" value="F:6-phosphogluconolactonase activity"/>
    <property type="evidence" value="ECO:0007669"/>
    <property type="project" value="UniProtKB-EC"/>
</dbReference>
<gene>
    <name evidence="7 9" type="primary">pgl</name>
    <name evidence="9" type="ORF">U0035_11385</name>
</gene>
<dbReference type="Gene3D" id="3.40.50.1360">
    <property type="match status" value="1"/>
</dbReference>
<evidence type="ECO:0000256" key="6">
    <source>
        <dbReference type="ARBA" id="ARBA00020337"/>
    </source>
</evidence>
<dbReference type="NCBIfam" id="TIGR01198">
    <property type="entry name" value="pgl"/>
    <property type="match status" value="1"/>
</dbReference>
<keyword evidence="7 9" id="KW-0378">Hydrolase</keyword>
<evidence type="ECO:0000259" key="8">
    <source>
        <dbReference type="Pfam" id="PF01182"/>
    </source>
</evidence>
<sequence>MKHIKLIWEHAEALSAAAAHYFVERSAKSIADTGRFTVALSGGSTPKALYRLLATPKFSRNIDWKKVHLLWGDERFVPHTHEDSNYRMVKEALLDHVKVPRKNILAMPTKGEAKDCAVQYEKMIADTLGKKMQIDLTLLGMGDDGHTASLFPGTDILDEKKKYIKEVWVESKQTFRLSFTYRLIDNSKEAMFLVAGATKAPVVKHIFAKNAKSKFPVQEVDLKKGTAIWMLDEAAMGK</sequence>
<dbReference type="PANTHER" id="PTHR11054">
    <property type="entry name" value="6-PHOSPHOGLUCONOLACTONASE"/>
    <property type="match status" value="1"/>
</dbReference>
<dbReference type="SUPFAM" id="SSF100950">
    <property type="entry name" value="NagB/RpiA/CoA transferase-like"/>
    <property type="match status" value="1"/>
</dbReference>
<dbReference type="InterPro" id="IPR037171">
    <property type="entry name" value="NagB/RpiA_transferase-like"/>
</dbReference>
<comment type="catalytic activity">
    <reaction evidence="1 7">
        <text>6-phospho-D-glucono-1,5-lactone + H2O = 6-phospho-D-gluconate + H(+)</text>
        <dbReference type="Rhea" id="RHEA:12556"/>
        <dbReference type="ChEBI" id="CHEBI:15377"/>
        <dbReference type="ChEBI" id="CHEBI:15378"/>
        <dbReference type="ChEBI" id="CHEBI:57955"/>
        <dbReference type="ChEBI" id="CHEBI:58759"/>
        <dbReference type="EC" id="3.1.1.31"/>
    </reaction>
</comment>
<evidence type="ECO:0000256" key="7">
    <source>
        <dbReference type="RuleBase" id="RU365095"/>
    </source>
</evidence>
<keyword evidence="10" id="KW-1185">Reference proteome</keyword>
<comment type="pathway">
    <text evidence="3 7">Carbohydrate degradation; pentose phosphate pathway; D-ribulose 5-phosphate from D-glucose 6-phosphate (oxidative stage): step 2/3.</text>
</comment>
<proteinExistence type="inferred from homology"/>
<dbReference type="EC" id="3.1.1.31" evidence="5 7"/>
<evidence type="ECO:0000313" key="9">
    <source>
        <dbReference type="EMBL" id="WQD40752.1"/>
    </source>
</evidence>
<comment type="function">
    <text evidence="2 7">Hydrolysis of 6-phosphogluconolactone to 6-phosphogluconate.</text>
</comment>
<dbReference type="RefSeq" id="WP_114789920.1">
    <property type="nucleotide sequence ID" value="NZ_CP139960.1"/>
</dbReference>
<name>A0ABZ0WDG5_9BACT</name>
<feature type="domain" description="Glucosamine/galactosamine-6-phosphate isomerase" evidence="8">
    <location>
        <begin position="10"/>
        <end position="229"/>
    </location>
</feature>
<evidence type="ECO:0000313" key="10">
    <source>
        <dbReference type="Proteomes" id="UP001325680"/>
    </source>
</evidence>
<dbReference type="CDD" id="cd01400">
    <property type="entry name" value="6PGL"/>
    <property type="match status" value="1"/>
</dbReference>
<dbReference type="InterPro" id="IPR005900">
    <property type="entry name" value="6-phosphogluconolactonase_DevB"/>
</dbReference>
<comment type="similarity">
    <text evidence="4 7">Belongs to the glucosamine/galactosamine-6-phosphate isomerase family. 6-phosphogluconolactonase subfamily.</text>
</comment>